<dbReference type="CDD" id="cd01650">
    <property type="entry name" value="RT_nLTR_like"/>
    <property type="match status" value="1"/>
</dbReference>
<dbReference type="GO" id="GO:0071897">
    <property type="term" value="P:DNA biosynthetic process"/>
    <property type="evidence" value="ECO:0007669"/>
    <property type="project" value="UniProtKB-ARBA"/>
</dbReference>
<feature type="non-terminal residue" evidence="2">
    <location>
        <position position="627"/>
    </location>
</feature>
<name>A0AAV2S5N3_MEGNR</name>
<protein>
    <recommendedName>
        <fullName evidence="1">Reverse transcriptase domain-containing protein</fullName>
    </recommendedName>
</protein>
<dbReference type="InterPro" id="IPR043502">
    <property type="entry name" value="DNA/RNA_pol_sf"/>
</dbReference>
<dbReference type="SUPFAM" id="SSF56672">
    <property type="entry name" value="DNA/RNA polymerases"/>
    <property type="match status" value="1"/>
</dbReference>
<keyword evidence="3" id="KW-1185">Reference proteome</keyword>
<dbReference type="Proteomes" id="UP001497623">
    <property type="component" value="Unassembled WGS sequence"/>
</dbReference>
<feature type="domain" description="Reverse transcriptase" evidence="1">
    <location>
        <begin position="106"/>
        <end position="376"/>
    </location>
</feature>
<organism evidence="2 3">
    <name type="scientific">Meganyctiphanes norvegica</name>
    <name type="common">Northern krill</name>
    <name type="synonym">Thysanopoda norvegica</name>
    <dbReference type="NCBI Taxonomy" id="48144"/>
    <lineage>
        <taxon>Eukaryota</taxon>
        <taxon>Metazoa</taxon>
        <taxon>Ecdysozoa</taxon>
        <taxon>Arthropoda</taxon>
        <taxon>Crustacea</taxon>
        <taxon>Multicrustacea</taxon>
        <taxon>Malacostraca</taxon>
        <taxon>Eumalacostraca</taxon>
        <taxon>Eucarida</taxon>
        <taxon>Euphausiacea</taxon>
        <taxon>Euphausiidae</taxon>
        <taxon>Meganyctiphanes</taxon>
    </lineage>
</organism>
<accession>A0AAV2S5N3</accession>
<dbReference type="Pfam" id="PF00078">
    <property type="entry name" value="RVT_1"/>
    <property type="match status" value="1"/>
</dbReference>
<proteinExistence type="predicted"/>
<dbReference type="EMBL" id="CAXKWB010044590">
    <property type="protein sequence ID" value="CAL4160945.1"/>
    <property type="molecule type" value="Genomic_DNA"/>
</dbReference>
<evidence type="ECO:0000313" key="3">
    <source>
        <dbReference type="Proteomes" id="UP001497623"/>
    </source>
</evidence>
<comment type="caution">
    <text evidence="2">The sequence shown here is derived from an EMBL/GenBank/DDBJ whole genome shotgun (WGS) entry which is preliminary data.</text>
</comment>
<dbReference type="PANTHER" id="PTHR33332">
    <property type="entry name" value="REVERSE TRANSCRIPTASE DOMAIN-CONTAINING PROTEIN"/>
    <property type="match status" value="1"/>
</dbReference>
<dbReference type="PROSITE" id="PS50878">
    <property type="entry name" value="RT_POL"/>
    <property type="match status" value="1"/>
</dbReference>
<evidence type="ECO:0000259" key="1">
    <source>
        <dbReference type="PROSITE" id="PS50878"/>
    </source>
</evidence>
<dbReference type="AlphaFoldDB" id="A0AAV2S5N3"/>
<dbReference type="InterPro" id="IPR000477">
    <property type="entry name" value="RT_dom"/>
</dbReference>
<gene>
    <name evidence="2" type="ORF">MNOR_LOCUS32573</name>
</gene>
<sequence length="627" mass="71310">MGPFKIDEKLITSFEEISEKLSDQYTSSFSKPDLNYNIGDPKKFFTKDESSNCTYLDNFIFSKEMITKEIHNIKSNSAPGPDYFPVILLQKCAEELSEPLYIIWRYSLDTGDIAPLLKQAIICPIQKANSQRCHPKSYRPVSLTSHLIKVFERIMRGAIVKYLEDNNLLPKNQHGFISGRSTLSQLLHQIEQMIRAWEAGKSTDTIYLDFAKAFDKVDHNILCHKIKRLGITGKVGLWIREFLSGRCQQVSANGVLSSPAPVISGVPQGTVLGPILFIIMIDDLDCDLLHSIASKYADDTRVTASISNPDEAFCFQKELDEKIYLWGPANNMMLNGDKFEHLHVGNNLHQVRANYTDPSGNIIAEKEHIKDLGVTISNRLIWTKHTEEVVSKARVMSSWALRTFATRKKDPMITIWNSQVRPVLDYCSPLWSPCPTDFKNIDLLEGAQRSFTRKIDGTEGMNYSQRLKVLKMYSVQRRHERYKIIYIYKIKEGLVPNISDTYGLQFSQRGRHGLMCLIPSYPLYQNKAITARNSSFALTASSLWNTLPKNPRNISGLSVDAFKRRLDKVLKHCPDEPRCSATGIFTDIHGRVSNSITHVGKNLQIKRNMEEVETEVGGLPRWPSNRA</sequence>
<evidence type="ECO:0000313" key="2">
    <source>
        <dbReference type="EMBL" id="CAL4160945.1"/>
    </source>
</evidence>
<reference evidence="2 3" key="1">
    <citation type="submission" date="2024-05" db="EMBL/GenBank/DDBJ databases">
        <authorList>
            <person name="Wallberg A."/>
        </authorList>
    </citation>
    <scope>NUCLEOTIDE SEQUENCE [LARGE SCALE GENOMIC DNA]</scope>
</reference>